<dbReference type="PANTHER" id="PTHR47515:SF1">
    <property type="entry name" value="BLR2054 PROTEIN"/>
    <property type="match status" value="1"/>
</dbReference>
<dbReference type="InterPro" id="IPR036397">
    <property type="entry name" value="RNaseH_sf"/>
</dbReference>
<dbReference type="GO" id="GO:0015074">
    <property type="term" value="P:DNA integration"/>
    <property type="evidence" value="ECO:0007669"/>
    <property type="project" value="InterPro"/>
</dbReference>
<name>A0A370HKF0_9HYPH</name>
<gene>
    <name evidence="2" type="ORF">DES45_10574</name>
</gene>
<evidence type="ECO:0000313" key="2">
    <source>
        <dbReference type="EMBL" id="RDI58551.1"/>
    </source>
</evidence>
<dbReference type="Proteomes" id="UP000254925">
    <property type="component" value="Unassembled WGS sequence"/>
</dbReference>
<keyword evidence="3" id="KW-1185">Reference proteome</keyword>
<dbReference type="GO" id="GO:0003676">
    <property type="term" value="F:nucleic acid binding"/>
    <property type="evidence" value="ECO:0007669"/>
    <property type="project" value="InterPro"/>
</dbReference>
<accession>A0A370HKF0</accession>
<dbReference type="InterPro" id="IPR001584">
    <property type="entry name" value="Integrase_cat-core"/>
</dbReference>
<dbReference type="InterPro" id="IPR012337">
    <property type="entry name" value="RNaseH-like_sf"/>
</dbReference>
<proteinExistence type="predicted"/>
<evidence type="ECO:0000313" key="3">
    <source>
        <dbReference type="Proteomes" id="UP000254925"/>
    </source>
</evidence>
<sequence length="203" mass="22730">MDFLSDQLFDGRQIRILTVVDAFSKLSPAIDVRFRYTGADVVATLNRVTGIYGVPQTIRVDNGPEFVSRSLDLWAYQHGVVLDFSRPGTPIDNSFVEAFNGKVRAECIDQNWFLSLADARLKCETFRHEYNGERPHISIGHKTPASRWSHEAGGRVRPWSSIRGRSNLTGNSHVHWSNFVGGDHGWTCPNVLGRASSPFQSSI</sequence>
<organism evidence="2 3">
    <name type="scientific">Microvirga subterranea</name>
    <dbReference type="NCBI Taxonomy" id="186651"/>
    <lineage>
        <taxon>Bacteria</taxon>
        <taxon>Pseudomonadati</taxon>
        <taxon>Pseudomonadota</taxon>
        <taxon>Alphaproteobacteria</taxon>
        <taxon>Hyphomicrobiales</taxon>
        <taxon>Methylobacteriaceae</taxon>
        <taxon>Microvirga</taxon>
    </lineage>
</organism>
<comment type="caution">
    <text evidence="2">The sequence shown here is derived from an EMBL/GenBank/DDBJ whole genome shotgun (WGS) entry which is preliminary data.</text>
</comment>
<dbReference type="PROSITE" id="PS50994">
    <property type="entry name" value="INTEGRASE"/>
    <property type="match status" value="1"/>
</dbReference>
<protein>
    <submittedName>
        <fullName evidence="2">Integrase-like protein</fullName>
    </submittedName>
</protein>
<dbReference type="AlphaFoldDB" id="A0A370HKF0"/>
<dbReference type="Gene3D" id="3.30.420.10">
    <property type="entry name" value="Ribonuclease H-like superfamily/Ribonuclease H"/>
    <property type="match status" value="1"/>
</dbReference>
<reference evidence="2 3" key="1">
    <citation type="submission" date="2018-07" db="EMBL/GenBank/DDBJ databases">
        <title>Genomic Encyclopedia of Type Strains, Phase IV (KMG-IV): sequencing the most valuable type-strain genomes for metagenomic binning, comparative biology and taxonomic classification.</title>
        <authorList>
            <person name="Goeker M."/>
        </authorList>
    </citation>
    <scope>NUCLEOTIDE SEQUENCE [LARGE SCALE GENOMIC DNA]</scope>
    <source>
        <strain evidence="2 3">DSM 14364</strain>
    </source>
</reference>
<dbReference type="SUPFAM" id="SSF53098">
    <property type="entry name" value="Ribonuclease H-like"/>
    <property type="match status" value="1"/>
</dbReference>
<dbReference type="EMBL" id="QQBB01000005">
    <property type="protein sequence ID" value="RDI58551.1"/>
    <property type="molecule type" value="Genomic_DNA"/>
</dbReference>
<dbReference type="Pfam" id="PF13683">
    <property type="entry name" value="rve_3"/>
    <property type="match status" value="1"/>
</dbReference>
<dbReference type="PANTHER" id="PTHR47515">
    <property type="entry name" value="LOW CALCIUM RESPONSE LOCUS PROTEIN T"/>
    <property type="match status" value="1"/>
</dbReference>
<feature type="domain" description="Integrase catalytic" evidence="1">
    <location>
        <begin position="1"/>
        <end position="152"/>
    </location>
</feature>
<evidence type="ECO:0000259" key="1">
    <source>
        <dbReference type="PROSITE" id="PS50994"/>
    </source>
</evidence>
<dbReference type="OrthoDB" id="9809060at2"/>